<evidence type="ECO:0000313" key="1">
    <source>
        <dbReference type="EMBL" id="KAK0460784.1"/>
    </source>
</evidence>
<evidence type="ECO:0000313" key="2">
    <source>
        <dbReference type="Proteomes" id="UP001175227"/>
    </source>
</evidence>
<dbReference type="Proteomes" id="UP001175227">
    <property type="component" value="Unassembled WGS sequence"/>
</dbReference>
<dbReference type="AlphaFoldDB" id="A0AA39TQS7"/>
<comment type="caution">
    <text evidence="1">The sequence shown here is derived from an EMBL/GenBank/DDBJ whole genome shotgun (WGS) entry which is preliminary data.</text>
</comment>
<gene>
    <name evidence="1" type="ORF">IW261DRAFT_1577485</name>
</gene>
<sequence>MLPEDLTPSKIRGNPKLLLHNGAASTSNSPFNGRYGTILDGQDSIIVTPNSSFMPRPPIGAQCEVYMRANYQYGTDDHLQWPQAYIDQYPHFACIHRVVLEGNRALCPLFHGLTHYDFVECDDTAIVKGVGCLRPLTFLRLQSACQAVIDSVGGVNGSNTVLSGLQSHVSLIKLLLRRLHALPTSFARVCLTVAETQRVMCELHLFVEYMTIYKPLMEAPESDAPSMPIDDTLVGAFSNDATVVQRFFKVSIPVWHMVAMKDLLGIRIDNLSKFMTPLFVEEPCPLRLPTVFVGSLRDPQKYCRIQDFTTHSMRWVDPFALSTPITRGHEDIPVSMSMTASTHYSPYQKKSSGSHGKGMPHQFIDAKHPFLLPLVESWRLGLLAVVTDSSCCHSSAQPTSSNPTAIPRENQYAFPCPDIIATLNTEEKIDIGCANYGVTHHLWLQRAPYIFAMKKVMQTWNDVHPVLLDKVQSTGWTENEILELEKAVAAYYVDCFYLYFGHAPMLPHQLSHHTSEDYTPEARAHMLTSRSGVYMDVKDLI</sequence>
<protein>
    <submittedName>
        <fullName evidence="1">Uncharacterized protein</fullName>
    </submittedName>
</protein>
<dbReference type="EMBL" id="JAUEPR010000167">
    <property type="protein sequence ID" value="KAK0460784.1"/>
    <property type="molecule type" value="Genomic_DNA"/>
</dbReference>
<accession>A0AA39TQS7</accession>
<name>A0AA39TQS7_9AGAR</name>
<keyword evidence="2" id="KW-1185">Reference proteome</keyword>
<reference evidence="1" key="1">
    <citation type="submission" date="2023-06" db="EMBL/GenBank/DDBJ databases">
        <authorList>
            <consortium name="Lawrence Berkeley National Laboratory"/>
            <person name="Ahrendt S."/>
            <person name="Sahu N."/>
            <person name="Indic B."/>
            <person name="Wong-Bajracharya J."/>
            <person name="Merenyi Z."/>
            <person name="Ke H.-M."/>
            <person name="Monk M."/>
            <person name="Kocsube S."/>
            <person name="Drula E."/>
            <person name="Lipzen A."/>
            <person name="Balint B."/>
            <person name="Henrissat B."/>
            <person name="Andreopoulos B."/>
            <person name="Martin F.M."/>
            <person name="Harder C.B."/>
            <person name="Rigling D."/>
            <person name="Ford K.L."/>
            <person name="Foster G.D."/>
            <person name="Pangilinan J."/>
            <person name="Papanicolaou A."/>
            <person name="Barry K."/>
            <person name="LaButti K."/>
            <person name="Viragh M."/>
            <person name="Koriabine M."/>
            <person name="Yan M."/>
            <person name="Riley R."/>
            <person name="Champramary S."/>
            <person name="Plett K.L."/>
            <person name="Tsai I.J."/>
            <person name="Slot J."/>
            <person name="Sipos G."/>
            <person name="Plett J."/>
            <person name="Nagy L.G."/>
            <person name="Grigoriev I.V."/>
        </authorList>
    </citation>
    <scope>NUCLEOTIDE SEQUENCE</scope>
    <source>
        <strain evidence="1">ICMP 16352</strain>
    </source>
</reference>
<organism evidence="1 2">
    <name type="scientific">Armillaria novae-zelandiae</name>
    <dbReference type="NCBI Taxonomy" id="153914"/>
    <lineage>
        <taxon>Eukaryota</taxon>
        <taxon>Fungi</taxon>
        <taxon>Dikarya</taxon>
        <taxon>Basidiomycota</taxon>
        <taxon>Agaricomycotina</taxon>
        <taxon>Agaricomycetes</taxon>
        <taxon>Agaricomycetidae</taxon>
        <taxon>Agaricales</taxon>
        <taxon>Marasmiineae</taxon>
        <taxon>Physalacriaceae</taxon>
        <taxon>Armillaria</taxon>
    </lineage>
</organism>
<proteinExistence type="predicted"/>